<dbReference type="AlphaFoldDB" id="A0A7L4WI98"/>
<dbReference type="NCBIfam" id="TIGR00231">
    <property type="entry name" value="small_GTP"/>
    <property type="match status" value="1"/>
</dbReference>
<dbReference type="NCBIfam" id="TIGR01393">
    <property type="entry name" value="lepA"/>
    <property type="match status" value="1"/>
</dbReference>
<dbReference type="Gene3D" id="3.30.70.2570">
    <property type="entry name" value="Elongation factor 4, C-terminal domain"/>
    <property type="match status" value="1"/>
</dbReference>
<evidence type="ECO:0000259" key="13">
    <source>
        <dbReference type="PROSITE" id="PS51722"/>
    </source>
</evidence>
<dbReference type="Pfam" id="PF00679">
    <property type="entry name" value="EFG_C"/>
    <property type="match status" value="1"/>
</dbReference>
<proteinExistence type="inferred from homology"/>
<dbReference type="FunFam" id="3.40.50.300:FF:000078">
    <property type="entry name" value="Elongation factor 4"/>
    <property type="match status" value="1"/>
</dbReference>
<sequence length="607" mass="67779">MDLNEIKKRQENIRNFSIIAHIDHGKSTLADRILEQTKTVSAREMQAQLLDSMDLERERGITIKLNAIELSYLAKNGETYTFHLIDTPGHVDFTYEVSRSLAACEGAILVVDAAQGIEAQTLANVYLALDNDLEILPVINKIDLPAADPERVRHEIEDVIGLDASEAVLASAKAGIGIDEILEQIVEKVPAPSGSIDNPLKALIFDSVYDAYRGVILQVRVMDGIVKPGDTIQLMSNDKTFVVTEVGIFTPKAVGREFLATGDVGYIAAAIKTVADTRVGDTITLANNPADAPLEGYKQLNPMVFAGIYPIESNKYNDLREALDKLQLNDASLQFEPETSQALGFGFRCGFLGLLHMDVIQERLEREFNIDLIMTAPSVVYHINTTDGEMVEVANPSEFPDPSRVDNIEEPFVKAQIMVPQDYVGAVMELAQRKRGDFVTMDYLDENRVNVIYQMPLSEIVFDFFDKLKSSTKGYASFDYEISEYRKSSLVKMDIMLNAERVDALSFIVHKEFSYERGKIIVDKLKKIIPRQQFEVPIQAAIGQKIVARSDIKALRKNVLAKCYGGDISRKRKLLEKQKKGKKRMKAIGNVEVPQEAFLSVLSMDDE</sequence>
<reference evidence="14 17" key="3">
    <citation type="journal article" date="2022" name="Microbiol. Res.">
        <title>Comparative genome analysis, predicted lifestyle and antimicrobial strategies of Lactococcus carnosus and Lactococcus paracarnosus isolated from meat.</title>
        <authorList>
            <person name="Werum V."/>
            <person name="Ehrmann M."/>
            <person name="Vogel R."/>
            <person name="Hilgarth M."/>
        </authorList>
    </citation>
    <scope>NUCLEOTIDE SEQUENCE [LARGE SCALE GENOMIC DNA]</scope>
    <source>
        <strain evidence="14 17">TMW21897</strain>
    </source>
</reference>
<evidence type="ECO:0000256" key="4">
    <source>
        <dbReference type="ARBA" id="ARBA00022801"/>
    </source>
</evidence>
<dbReference type="GO" id="GO:0005525">
    <property type="term" value="F:GTP binding"/>
    <property type="evidence" value="ECO:0007669"/>
    <property type="project" value="UniProtKB-UniRule"/>
</dbReference>
<dbReference type="FunFam" id="3.30.70.2570:FF:000001">
    <property type="entry name" value="Translation factor GUF1, mitochondrial"/>
    <property type="match status" value="1"/>
</dbReference>
<comment type="subcellular location">
    <subcellularLocation>
        <location evidence="12">Cell membrane</location>
        <topology evidence="12">Peripheral membrane protein</topology>
        <orientation evidence="12">Cytoplasmic side</orientation>
    </subcellularLocation>
</comment>
<dbReference type="EMBL" id="JAAEDA010000001">
    <property type="protein sequence ID" value="MCJ1976552.1"/>
    <property type="molecule type" value="Genomic_DNA"/>
</dbReference>
<organism evidence="15 16">
    <name type="scientific">Pseudolactococcus paracarnosus</name>
    <dbReference type="NCBI Taxonomy" id="2749962"/>
    <lineage>
        <taxon>Bacteria</taxon>
        <taxon>Bacillati</taxon>
        <taxon>Bacillota</taxon>
        <taxon>Bacilli</taxon>
        <taxon>Lactobacillales</taxon>
        <taxon>Streptococcaceae</taxon>
        <taxon>Pseudolactococcus</taxon>
    </lineage>
</organism>
<dbReference type="PANTHER" id="PTHR43512:SF4">
    <property type="entry name" value="TRANSLATION FACTOR GUF1 HOMOLOG, CHLOROPLASTIC"/>
    <property type="match status" value="1"/>
</dbReference>
<keyword evidence="4 12" id="KW-0378">Hydrolase</keyword>
<dbReference type="Gene3D" id="3.30.70.870">
    <property type="entry name" value="Elongation Factor G (Translational Gtpase), domain 3"/>
    <property type="match status" value="1"/>
</dbReference>
<dbReference type="InterPro" id="IPR031157">
    <property type="entry name" value="G_TR_CS"/>
</dbReference>
<protein>
    <recommendedName>
        <fullName evidence="11 12">Elongation factor 4</fullName>
        <shortName evidence="12">EF-4</shortName>
        <ecNumber evidence="11 12">3.6.5.n1</ecNumber>
    </recommendedName>
    <alternativeName>
        <fullName evidence="12">Ribosomal back-translocase LepA</fullName>
    </alternativeName>
</protein>
<dbReference type="InterPro" id="IPR004161">
    <property type="entry name" value="EFTu-like_2"/>
</dbReference>
<reference evidence="15 16" key="1">
    <citation type="submission" date="2016-09" db="EMBL/GenBank/DDBJ databases">
        <title>Lactic acid bacteria from MAP meat Genome sequencing and assembly.</title>
        <authorList>
            <person name="Behr J."/>
            <person name="Hilgarth M."/>
            <person name="Vogel R.F."/>
        </authorList>
    </citation>
    <scope>NUCLEOTIDE SEQUENCE [LARGE SCALE GENOMIC DNA]</scope>
    <source>
        <strain evidence="15 16">TMW21615</strain>
    </source>
</reference>
<dbReference type="CDD" id="cd03709">
    <property type="entry name" value="lepA_C"/>
    <property type="match status" value="1"/>
</dbReference>
<gene>
    <name evidence="12 14" type="primary">lepA</name>
    <name evidence="15" type="ORF">BHS01_04555</name>
    <name evidence="14" type="ORF">GYN19_01080</name>
</gene>
<evidence type="ECO:0000256" key="3">
    <source>
        <dbReference type="ARBA" id="ARBA00022741"/>
    </source>
</evidence>
<dbReference type="SUPFAM" id="SSF50447">
    <property type="entry name" value="Translation proteins"/>
    <property type="match status" value="1"/>
</dbReference>
<dbReference type="Gene3D" id="3.30.70.240">
    <property type="match status" value="1"/>
</dbReference>
<dbReference type="PANTHER" id="PTHR43512">
    <property type="entry name" value="TRANSLATION FACTOR GUF1-RELATED"/>
    <property type="match status" value="1"/>
</dbReference>
<dbReference type="InterPro" id="IPR005225">
    <property type="entry name" value="Small_GTP-bd"/>
</dbReference>
<dbReference type="GO" id="GO:0003746">
    <property type="term" value="F:translation elongation factor activity"/>
    <property type="evidence" value="ECO:0007669"/>
    <property type="project" value="UniProtKB-UniRule"/>
</dbReference>
<dbReference type="CDD" id="cd16260">
    <property type="entry name" value="EF4_III"/>
    <property type="match status" value="1"/>
</dbReference>
<dbReference type="InterPro" id="IPR035647">
    <property type="entry name" value="EFG_III/V"/>
</dbReference>
<dbReference type="InterPro" id="IPR000640">
    <property type="entry name" value="EFG_V-like"/>
</dbReference>
<keyword evidence="7 12" id="KW-0472">Membrane</keyword>
<evidence type="ECO:0000256" key="8">
    <source>
        <dbReference type="ARBA" id="ARBA00050293"/>
    </source>
</evidence>
<keyword evidence="6 12" id="KW-0342">GTP-binding</keyword>
<dbReference type="Pfam" id="PF14492">
    <property type="entry name" value="EFG_III"/>
    <property type="match status" value="1"/>
</dbReference>
<feature type="binding site" evidence="12">
    <location>
        <begin position="23"/>
        <end position="28"/>
    </location>
    <ligand>
        <name>GTP</name>
        <dbReference type="ChEBI" id="CHEBI:37565"/>
    </ligand>
</feature>
<dbReference type="GO" id="GO:0045727">
    <property type="term" value="P:positive regulation of translation"/>
    <property type="evidence" value="ECO:0007669"/>
    <property type="project" value="UniProtKB-UniRule"/>
</dbReference>
<dbReference type="PROSITE" id="PS00301">
    <property type="entry name" value="G_TR_1"/>
    <property type="match status" value="1"/>
</dbReference>
<dbReference type="InterPro" id="IPR009000">
    <property type="entry name" value="Transl_B-barrel_sf"/>
</dbReference>
<comment type="similarity">
    <text evidence="1 12">Belongs to the TRAFAC class translation factor GTPase superfamily. Classic translation factor GTPase family. LepA subfamily.</text>
</comment>
<comment type="function">
    <text evidence="9 12">Required for accurate and efficient protein synthesis under certain stress conditions. May act as a fidelity factor of the translation reaction, by catalyzing a one-codon backward translocation of tRNAs on improperly translocated ribosomes. Back-translocation proceeds from a post-translocation (POST) complex to a pre-translocation (PRE) complex, thus giving elongation factor G a second chance to translocate the tRNAs correctly. Binds to ribosomes in a GTP-dependent manner.</text>
</comment>
<dbReference type="FunFam" id="3.30.70.240:FF:000007">
    <property type="entry name" value="Translation factor GUF1, mitochondrial"/>
    <property type="match status" value="1"/>
</dbReference>
<dbReference type="SMART" id="SM00838">
    <property type="entry name" value="EFG_C"/>
    <property type="match status" value="1"/>
</dbReference>
<dbReference type="FunFam" id="2.40.30.10:FF:000015">
    <property type="entry name" value="Translation factor GUF1, mitochondrial"/>
    <property type="match status" value="1"/>
</dbReference>
<keyword evidence="2 12" id="KW-1003">Cell membrane</keyword>
<feature type="binding site" evidence="12">
    <location>
        <begin position="140"/>
        <end position="143"/>
    </location>
    <ligand>
        <name>GTP</name>
        <dbReference type="ChEBI" id="CHEBI:37565"/>
    </ligand>
</feature>
<comment type="catalytic activity">
    <reaction evidence="8 12">
        <text>GTP + H2O = GDP + phosphate + H(+)</text>
        <dbReference type="Rhea" id="RHEA:19669"/>
        <dbReference type="ChEBI" id="CHEBI:15377"/>
        <dbReference type="ChEBI" id="CHEBI:15378"/>
        <dbReference type="ChEBI" id="CHEBI:37565"/>
        <dbReference type="ChEBI" id="CHEBI:43474"/>
        <dbReference type="ChEBI" id="CHEBI:58189"/>
        <dbReference type="EC" id="3.6.5.n1"/>
    </reaction>
</comment>
<dbReference type="InterPro" id="IPR000795">
    <property type="entry name" value="T_Tr_GTP-bd_dom"/>
</dbReference>
<dbReference type="InterPro" id="IPR038363">
    <property type="entry name" value="LepA_C_sf"/>
</dbReference>
<dbReference type="InterPro" id="IPR013842">
    <property type="entry name" value="LepA_CTD"/>
</dbReference>
<dbReference type="InterPro" id="IPR006297">
    <property type="entry name" value="EF-4"/>
</dbReference>
<dbReference type="GO" id="GO:0043022">
    <property type="term" value="F:ribosome binding"/>
    <property type="evidence" value="ECO:0007669"/>
    <property type="project" value="UniProtKB-UniRule"/>
</dbReference>
<dbReference type="Pfam" id="PF00009">
    <property type="entry name" value="GTP_EFTU"/>
    <property type="match status" value="1"/>
</dbReference>
<evidence type="ECO:0000256" key="7">
    <source>
        <dbReference type="ARBA" id="ARBA00023136"/>
    </source>
</evidence>
<evidence type="ECO:0000313" key="17">
    <source>
        <dbReference type="Proteomes" id="UP001522462"/>
    </source>
</evidence>
<dbReference type="PROSITE" id="PS51722">
    <property type="entry name" value="G_TR_2"/>
    <property type="match status" value="1"/>
</dbReference>
<evidence type="ECO:0000256" key="6">
    <source>
        <dbReference type="ARBA" id="ARBA00023134"/>
    </source>
</evidence>
<evidence type="ECO:0000256" key="9">
    <source>
        <dbReference type="ARBA" id="ARBA00057626"/>
    </source>
</evidence>
<dbReference type="Gene3D" id="3.40.50.300">
    <property type="entry name" value="P-loop containing nucleotide triphosphate hydrolases"/>
    <property type="match status" value="1"/>
</dbReference>
<dbReference type="FunFam" id="3.30.70.870:FF:000004">
    <property type="entry name" value="Translation factor GUF1, mitochondrial"/>
    <property type="match status" value="1"/>
</dbReference>
<dbReference type="Pfam" id="PF03144">
    <property type="entry name" value="GTP_EFTU_D2"/>
    <property type="match status" value="1"/>
</dbReference>
<dbReference type="SUPFAM" id="SSF52540">
    <property type="entry name" value="P-loop containing nucleoside triphosphate hydrolases"/>
    <property type="match status" value="1"/>
</dbReference>
<dbReference type="Pfam" id="PF06421">
    <property type="entry name" value="LepA_C"/>
    <property type="match status" value="1"/>
</dbReference>
<keyword evidence="17" id="KW-1185">Reference proteome</keyword>
<evidence type="ECO:0000256" key="11">
    <source>
        <dbReference type="ARBA" id="ARBA00066744"/>
    </source>
</evidence>
<evidence type="ECO:0000256" key="1">
    <source>
        <dbReference type="ARBA" id="ARBA00005454"/>
    </source>
</evidence>
<dbReference type="Gene3D" id="2.40.30.10">
    <property type="entry name" value="Translation factors"/>
    <property type="match status" value="1"/>
</dbReference>
<dbReference type="PRINTS" id="PR00315">
    <property type="entry name" value="ELONGATNFCT"/>
</dbReference>
<dbReference type="KEGG" id="lpaa:BHS01_04555"/>
<keyword evidence="5 12" id="KW-0648">Protein biosynthesis</keyword>
<dbReference type="Proteomes" id="UP001522462">
    <property type="component" value="Unassembled WGS sequence"/>
</dbReference>
<dbReference type="EC" id="3.6.5.n1" evidence="11 12"/>
<keyword evidence="15" id="KW-0251">Elongation factor</keyword>
<comment type="similarity">
    <text evidence="10">Belongs to the GTP-binding elongation factor family. LepA subfamily.</text>
</comment>
<evidence type="ECO:0000256" key="2">
    <source>
        <dbReference type="ARBA" id="ARBA00022475"/>
    </source>
</evidence>
<dbReference type="GO" id="GO:0005886">
    <property type="term" value="C:plasma membrane"/>
    <property type="evidence" value="ECO:0007669"/>
    <property type="project" value="UniProtKB-SubCell"/>
</dbReference>
<evidence type="ECO:0000256" key="5">
    <source>
        <dbReference type="ARBA" id="ARBA00022917"/>
    </source>
</evidence>
<feature type="domain" description="Tr-type G" evidence="13">
    <location>
        <begin position="11"/>
        <end position="193"/>
    </location>
</feature>
<accession>A0A7L4WI98</accession>
<evidence type="ECO:0000313" key="16">
    <source>
        <dbReference type="Proteomes" id="UP000516280"/>
    </source>
</evidence>
<dbReference type="EMBL" id="CP017195">
    <property type="protein sequence ID" value="QDJ29080.1"/>
    <property type="molecule type" value="Genomic_DNA"/>
</dbReference>
<dbReference type="InterPro" id="IPR035654">
    <property type="entry name" value="LepA_IV"/>
</dbReference>
<dbReference type="InterPro" id="IPR041095">
    <property type="entry name" value="EFG_II"/>
</dbReference>
<dbReference type="InterPro" id="IPR027417">
    <property type="entry name" value="P-loop_NTPase"/>
</dbReference>
<evidence type="ECO:0000256" key="12">
    <source>
        <dbReference type="HAMAP-Rule" id="MF_00071"/>
    </source>
</evidence>
<evidence type="ECO:0000313" key="15">
    <source>
        <dbReference type="EMBL" id="QDJ29080.1"/>
    </source>
</evidence>
<evidence type="ECO:0000256" key="10">
    <source>
        <dbReference type="ARBA" id="ARBA00061052"/>
    </source>
</evidence>
<evidence type="ECO:0000313" key="14">
    <source>
        <dbReference type="EMBL" id="MCJ1976552.1"/>
    </source>
</evidence>
<dbReference type="SUPFAM" id="SSF54980">
    <property type="entry name" value="EF-G C-terminal domain-like"/>
    <property type="match status" value="2"/>
</dbReference>
<dbReference type="GO" id="GO:0003924">
    <property type="term" value="F:GTPase activity"/>
    <property type="evidence" value="ECO:0007669"/>
    <property type="project" value="UniProtKB-UniRule"/>
</dbReference>
<reference evidence="14" key="2">
    <citation type="submission" date="2020-01" db="EMBL/GenBank/DDBJ databases">
        <authorList>
            <person name="Hilgarth M."/>
            <person name="Vogel R.F."/>
        </authorList>
    </citation>
    <scope>NUCLEOTIDE SEQUENCE</scope>
    <source>
        <strain evidence="14">TMW21897</strain>
    </source>
</reference>
<dbReference type="CDD" id="cd03699">
    <property type="entry name" value="EF4_II"/>
    <property type="match status" value="1"/>
</dbReference>
<dbReference type="Proteomes" id="UP000516280">
    <property type="component" value="Chromosome"/>
</dbReference>
<dbReference type="CDD" id="cd01890">
    <property type="entry name" value="LepA"/>
    <property type="match status" value="1"/>
</dbReference>
<keyword evidence="3 12" id="KW-0547">Nucleotide-binding</keyword>
<dbReference type="HAMAP" id="MF_00071">
    <property type="entry name" value="LepA"/>
    <property type="match status" value="1"/>
</dbReference>
<name>A0A7L4WI98_9LACT</name>